<evidence type="ECO:0000259" key="3">
    <source>
        <dbReference type="Pfam" id="PF13456"/>
    </source>
</evidence>
<dbReference type="Gene3D" id="3.30.420.10">
    <property type="entry name" value="Ribonuclease H-like superfamily/Ribonuclease H"/>
    <property type="match status" value="1"/>
</dbReference>
<dbReference type="Pfam" id="PF13966">
    <property type="entry name" value="zf-RVT"/>
    <property type="match status" value="1"/>
</dbReference>
<protein>
    <recommendedName>
        <fullName evidence="7">Reverse transcriptase zinc-binding domain</fullName>
    </recommendedName>
</protein>
<dbReference type="Pfam" id="PF13456">
    <property type="entry name" value="RVT_3"/>
    <property type="match status" value="1"/>
</dbReference>
<reference evidence="5 6" key="1">
    <citation type="journal article" date="2021" name="Comput. Struct. Biotechnol. J.">
        <title>De novo genome assembly of the potent medicinal plant Rehmannia glutinosa using nanopore technology.</title>
        <authorList>
            <person name="Ma L."/>
            <person name="Dong C."/>
            <person name="Song C."/>
            <person name="Wang X."/>
            <person name="Zheng X."/>
            <person name="Niu Y."/>
            <person name="Chen S."/>
            <person name="Feng W."/>
        </authorList>
    </citation>
    <scope>NUCLEOTIDE SEQUENCE [LARGE SCALE GENOMIC DNA]</scope>
    <source>
        <strain evidence="5">DH-2019</strain>
    </source>
</reference>
<evidence type="ECO:0000259" key="4">
    <source>
        <dbReference type="Pfam" id="PF13966"/>
    </source>
</evidence>
<sequence length="690" mass="79119">MSILCWNYRGLGNPQTIQELRTSIRNKSPQLVFLSETKCKTPVIEKIKRYLNLHGFSVDAQGRSGGLALLWRKDVSVSLRKFSDNFIDVDTELMGQAFRFTGFYREPNVSLRRQAWEQLQNLYTPLTYHGSWEAILMRRSDPNVYRNRRKGIFRFEALWVRADECEDIIKKHWRTDLDSLPNKIENCSVGLLNWGRQHMRDLNKHVDELKDQITKLQSGLITEDTKRILETLRQRLEILLDQLDLKWKQRAKHHWYKEGDRNTKFFHNSASIRRESNHIDGLKDASGSLQTSPEGIECIILDYFGSLFTSASPSEEDITQAISRIRPRPDSWSWLPNKNNKFSVKSAYHVITNSPEFLPHSPHGDTSDSQIQVWKKLWTLKIPGRIAHFSWRLLTDTLPTTHNFLRRHIPSSTHFPLCEAEDSPHSHLFFLCPFAHQVWALSGLADLILLFQQPHSHLWAREFIMSNPSHISAYFLTLCSLIWYARNQKLFDNKNQAPYSLVAQASHTLLTFQTATLHPKRPSPALQEIDLLKQAPPSTHIFFDGAISLARNCAGAGIFIMHSDGSFFKGVSKCFPGISDAALAEALALREAALLAQSLQLTDFSFLGDAAIIISAERNGSSTSSDIDMILQDIWTLINSNACLGFFWIPRTKNFVAHEFAFYAKNSSCLLNSWDDPPHFLLQLALDLFQ</sequence>
<organism evidence="5 6">
    <name type="scientific">Rehmannia glutinosa</name>
    <name type="common">Chinese foxglove</name>
    <dbReference type="NCBI Taxonomy" id="99300"/>
    <lineage>
        <taxon>Eukaryota</taxon>
        <taxon>Viridiplantae</taxon>
        <taxon>Streptophyta</taxon>
        <taxon>Embryophyta</taxon>
        <taxon>Tracheophyta</taxon>
        <taxon>Spermatophyta</taxon>
        <taxon>Magnoliopsida</taxon>
        <taxon>eudicotyledons</taxon>
        <taxon>Gunneridae</taxon>
        <taxon>Pentapetalae</taxon>
        <taxon>asterids</taxon>
        <taxon>lamiids</taxon>
        <taxon>Lamiales</taxon>
        <taxon>Orobanchaceae</taxon>
        <taxon>Rehmannieae</taxon>
        <taxon>Rehmannia</taxon>
    </lineage>
</organism>
<gene>
    <name evidence="5" type="ORF">DH2020_025620</name>
</gene>
<dbReference type="SUPFAM" id="SSF56219">
    <property type="entry name" value="DNase I-like"/>
    <property type="match status" value="1"/>
</dbReference>
<dbReference type="InterPro" id="IPR012337">
    <property type="entry name" value="RNaseH-like_sf"/>
</dbReference>
<evidence type="ECO:0000259" key="2">
    <source>
        <dbReference type="Pfam" id="PF03372"/>
    </source>
</evidence>
<dbReference type="InterPro" id="IPR005135">
    <property type="entry name" value="Endo/exonuclease/phosphatase"/>
</dbReference>
<proteinExistence type="predicted"/>
<dbReference type="EMBL" id="JABTTQ020000292">
    <property type="protein sequence ID" value="KAK6140636.1"/>
    <property type="molecule type" value="Genomic_DNA"/>
</dbReference>
<feature type="domain" description="Endonuclease/exonuclease/phosphatase" evidence="2">
    <location>
        <begin position="6"/>
        <end position="124"/>
    </location>
</feature>
<keyword evidence="1" id="KW-0175">Coiled coil</keyword>
<dbReference type="Pfam" id="PF03372">
    <property type="entry name" value="Exo_endo_phos"/>
    <property type="match status" value="1"/>
</dbReference>
<name>A0ABR0W1W2_REHGL</name>
<evidence type="ECO:0000313" key="6">
    <source>
        <dbReference type="Proteomes" id="UP001318860"/>
    </source>
</evidence>
<dbReference type="InterPro" id="IPR026960">
    <property type="entry name" value="RVT-Znf"/>
</dbReference>
<feature type="domain" description="RNase H type-1" evidence="3">
    <location>
        <begin position="543"/>
        <end position="661"/>
    </location>
</feature>
<comment type="caution">
    <text evidence="5">The sequence shown here is derived from an EMBL/GenBank/DDBJ whole genome shotgun (WGS) entry which is preliminary data.</text>
</comment>
<feature type="domain" description="Reverse transcriptase zinc-binding" evidence="4">
    <location>
        <begin position="342"/>
        <end position="439"/>
    </location>
</feature>
<dbReference type="InterPro" id="IPR002156">
    <property type="entry name" value="RNaseH_domain"/>
</dbReference>
<dbReference type="Gene3D" id="3.60.10.10">
    <property type="entry name" value="Endonuclease/exonuclease/phosphatase"/>
    <property type="match status" value="1"/>
</dbReference>
<evidence type="ECO:0000256" key="1">
    <source>
        <dbReference type="SAM" id="Coils"/>
    </source>
</evidence>
<dbReference type="Proteomes" id="UP001318860">
    <property type="component" value="Unassembled WGS sequence"/>
</dbReference>
<evidence type="ECO:0008006" key="7">
    <source>
        <dbReference type="Google" id="ProtNLM"/>
    </source>
</evidence>
<evidence type="ECO:0000313" key="5">
    <source>
        <dbReference type="EMBL" id="KAK6140636.1"/>
    </source>
</evidence>
<dbReference type="InterPro" id="IPR036397">
    <property type="entry name" value="RNaseH_sf"/>
</dbReference>
<feature type="coiled-coil region" evidence="1">
    <location>
        <begin position="199"/>
        <end position="246"/>
    </location>
</feature>
<dbReference type="SUPFAM" id="SSF53098">
    <property type="entry name" value="Ribonuclease H-like"/>
    <property type="match status" value="1"/>
</dbReference>
<dbReference type="InterPro" id="IPR036691">
    <property type="entry name" value="Endo/exonu/phosph_ase_sf"/>
</dbReference>
<accession>A0ABR0W1W2</accession>
<dbReference type="PANTHER" id="PTHR35218:SF9">
    <property type="entry name" value="ENDONUCLEASE_EXONUCLEASE_PHOSPHATASE DOMAIN-CONTAINING PROTEIN"/>
    <property type="match status" value="1"/>
</dbReference>
<keyword evidence="6" id="KW-1185">Reference proteome</keyword>
<dbReference type="PANTHER" id="PTHR35218">
    <property type="entry name" value="RNASE H DOMAIN-CONTAINING PROTEIN"/>
    <property type="match status" value="1"/>
</dbReference>